<keyword evidence="3" id="KW-1185">Reference proteome</keyword>
<evidence type="ECO:0000256" key="1">
    <source>
        <dbReference type="SAM" id="SignalP"/>
    </source>
</evidence>
<proteinExistence type="predicted"/>
<keyword evidence="1" id="KW-0732">Signal</keyword>
<dbReference type="RefSeq" id="XP_003848256.1">
    <property type="nucleotide sequence ID" value="XM_003848208.1"/>
</dbReference>
<dbReference type="EMBL" id="CM001206">
    <property type="protein sequence ID" value="EGP83232.1"/>
    <property type="molecule type" value="Genomic_DNA"/>
</dbReference>
<protein>
    <submittedName>
        <fullName evidence="2">Uncharacterized protein</fullName>
    </submittedName>
</protein>
<dbReference type="InParanoid" id="F9XME0"/>
<gene>
    <name evidence="2" type="ORF">MYCGRDRAFT_96440</name>
</gene>
<dbReference type="Proteomes" id="UP000008062">
    <property type="component" value="Chromosome 11"/>
</dbReference>
<evidence type="ECO:0000313" key="3">
    <source>
        <dbReference type="Proteomes" id="UP000008062"/>
    </source>
</evidence>
<dbReference type="HOGENOM" id="CLU_1385148_0_0_1"/>
<reference evidence="2 3" key="1">
    <citation type="journal article" date="2011" name="PLoS Genet.">
        <title>Finished genome of the fungal wheat pathogen Mycosphaerella graminicola reveals dispensome structure, chromosome plasticity, and stealth pathogenesis.</title>
        <authorList>
            <person name="Goodwin S.B."/>
            <person name="Ben M'barek S."/>
            <person name="Dhillon B."/>
            <person name="Wittenberg A.H.J."/>
            <person name="Crane C.F."/>
            <person name="Hane J.K."/>
            <person name="Foster A.J."/>
            <person name="Van der Lee T.A.J."/>
            <person name="Grimwood J."/>
            <person name="Aerts A."/>
            <person name="Antoniw J."/>
            <person name="Bailey A."/>
            <person name="Bluhm B."/>
            <person name="Bowler J."/>
            <person name="Bristow J."/>
            <person name="van der Burgt A."/>
            <person name="Canto-Canche B."/>
            <person name="Churchill A.C.L."/>
            <person name="Conde-Ferraez L."/>
            <person name="Cools H.J."/>
            <person name="Coutinho P.M."/>
            <person name="Csukai M."/>
            <person name="Dehal P."/>
            <person name="De Wit P."/>
            <person name="Donzelli B."/>
            <person name="van de Geest H.C."/>
            <person name="van Ham R.C.H.J."/>
            <person name="Hammond-Kosack K.E."/>
            <person name="Henrissat B."/>
            <person name="Kilian A."/>
            <person name="Kobayashi A.K."/>
            <person name="Koopmann E."/>
            <person name="Kourmpetis Y."/>
            <person name="Kuzniar A."/>
            <person name="Lindquist E."/>
            <person name="Lombard V."/>
            <person name="Maliepaard C."/>
            <person name="Martins N."/>
            <person name="Mehrabi R."/>
            <person name="Nap J.P.H."/>
            <person name="Ponomarenko A."/>
            <person name="Rudd J.J."/>
            <person name="Salamov A."/>
            <person name="Schmutz J."/>
            <person name="Schouten H.J."/>
            <person name="Shapiro H."/>
            <person name="Stergiopoulos I."/>
            <person name="Torriani S.F.F."/>
            <person name="Tu H."/>
            <person name="de Vries R.P."/>
            <person name="Waalwijk C."/>
            <person name="Ware S.B."/>
            <person name="Wiebenga A."/>
            <person name="Zwiers L.-H."/>
            <person name="Oliver R.P."/>
            <person name="Grigoriev I.V."/>
            <person name="Kema G.H.J."/>
        </authorList>
    </citation>
    <scope>NUCLEOTIDE SEQUENCE [LARGE SCALE GENOMIC DNA]</scope>
    <source>
        <strain evidence="3">CBS 115943 / IPO323</strain>
    </source>
</reference>
<dbReference type="GeneID" id="13396350"/>
<sequence length="197" mass="21537">MLAFKSTIILSLVTAALGVNVIRGTCVTHNTLYFEGGMKTDNLFGRCTVPYGQPPGVAENMCPWDNANCEFDVDAVTGLNSINAKCGIKDEMSESIFQAFFAGAQRYLLVMCLHAIQLRFSILIDAGGPRRPLRSRPRKNPLAAIHRGLISTTHLAKFETQPEAQELPMQRTNVEGARMVMLGNAASVELCSYQGKV</sequence>
<organism evidence="2 3">
    <name type="scientific">Zymoseptoria tritici (strain CBS 115943 / IPO323)</name>
    <name type="common">Speckled leaf blotch fungus</name>
    <name type="synonym">Septoria tritici</name>
    <dbReference type="NCBI Taxonomy" id="336722"/>
    <lineage>
        <taxon>Eukaryota</taxon>
        <taxon>Fungi</taxon>
        <taxon>Dikarya</taxon>
        <taxon>Ascomycota</taxon>
        <taxon>Pezizomycotina</taxon>
        <taxon>Dothideomycetes</taxon>
        <taxon>Dothideomycetidae</taxon>
        <taxon>Mycosphaerellales</taxon>
        <taxon>Mycosphaerellaceae</taxon>
        <taxon>Zymoseptoria</taxon>
    </lineage>
</organism>
<feature type="chain" id="PRO_5003391562" evidence="1">
    <location>
        <begin position="19"/>
        <end position="197"/>
    </location>
</feature>
<accession>F9XME0</accession>
<feature type="signal peptide" evidence="1">
    <location>
        <begin position="1"/>
        <end position="18"/>
    </location>
</feature>
<dbReference type="AlphaFoldDB" id="F9XME0"/>
<evidence type="ECO:0000313" key="2">
    <source>
        <dbReference type="EMBL" id="EGP83232.1"/>
    </source>
</evidence>
<name>F9XME0_ZYMTI</name>
<dbReference type="KEGG" id="ztr:MYCGRDRAFT_96440"/>